<evidence type="ECO:0000259" key="4">
    <source>
        <dbReference type="SMART" id="SM00409"/>
    </source>
</evidence>
<dbReference type="Proteomes" id="UP000261540">
    <property type="component" value="Unplaced"/>
</dbReference>
<protein>
    <recommendedName>
        <fullName evidence="4">Immunoglobulin domain-containing protein</fullName>
    </recommendedName>
</protein>
<organism evidence="5 6">
    <name type="scientific">Paramormyrops kingsleyae</name>
    <dbReference type="NCBI Taxonomy" id="1676925"/>
    <lineage>
        <taxon>Eukaryota</taxon>
        <taxon>Metazoa</taxon>
        <taxon>Chordata</taxon>
        <taxon>Craniata</taxon>
        <taxon>Vertebrata</taxon>
        <taxon>Euteleostomi</taxon>
        <taxon>Actinopterygii</taxon>
        <taxon>Neopterygii</taxon>
        <taxon>Teleostei</taxon>
        <taxon>Osteoglossocephala</taxon>
        <taxon>Osteoglossomorpha</taxon>
        <taxon>Osteoglossiformes</taxon>
        <taxon>Mormyridae</taxon>
        <taxon>Paramormyrops</taxon>
    </lineage>
</organism>
<evidence type="ECO:0000256" key="1">
    <source>
        <dbReference type="ARBA" id="ARBA00004370"/>
    </source>
</evidence>
<accession>A0A3B3QZT2</accession>
<dbReference type="SUPFAM" id="SSF48726">
    <property type="entry name" value="Immunoglobulin"/>
    <property type="match status" value="1"/>
</dbReference>
<dbReference type="InterPro" id="IPR003599">
    <property type="entry name" value="Ig_sub"/>
</dbReference>
<reference evidence="5" key="1">
    <citation type="submission" date="2025-08" db="UniProtKB">
        <authorList>
            <consortium name="Ensembl"/>
        </authorList>
    </citation>
    <scope>IDENTIFICATION</scope>
</reference>
<feature type="domain" description="Immunoglobulin" evidence="4">
    <location>
        <begin position="30"/>
        <end position="129"/>
    </location>
</feature>
<dbReference type="InterPro" id="IPR050671">
    <property type="entry name" value="CD300_family_receptors"/>
</dbReference>
<dbReference type="GeneTree" id="ENSGT00950000182977"/>
<dbReference type="InterPro" id="IPR013106">
    <property type="entry name" value="Ig_V-set"/>
</dbReference>
<keyword evidence="2" id="KW-0812">Transmembrane</keyword>
<dbReference type="PANTHER" id="PTHR11860">
    <property type="entry name" value="POLYMERIC-IMMUNOGLOBULIN RECEPTOR"/>
    <property type="match status" value="1"/>
</dbReference>
<comment type="subcellular location">
    <subcellularLocation>
        <location evidence="1">Membrane</location>
    </subcellularLocation>
</comment>
<keyword evidence="3" id="KW-0472">Membrane</keyword>
<dbReference type="GO" id="GO:0004888">
    <property type="term" value="F:transmembrane signaling receptor activity"/>
    <property type="evidence" value="ECO:0007669"/>
    <property type="project" value="TreeGrafter"/>
</dbReference>
<reference evidence="5" key="2">
    <citation type="submission" date="2025-09" db="UniProtKB">
        <authorList>
            <consortium name="Ensembl"/>
        </authorList>
    </citation>
    <scope>IDENTIFICATION</scope>
</reference>
<sequence length="146" mass="16217">MPTHQETGQVNRPAKRCTTHRTFTCGLSTLNTVTVQIGGSVTIPCFYDNRYKTDVKYWCNGSDWSSCTAIVRTDSPQISDEVLIRDDPVKQIFNVTMINLTTGDTGYYWCGVEITRGSSVGTRVFLSVTLGKMSVLQTVANEMLSM</sequence>
<dbReference type="InterPro" id="IPR036179">
    <property type="entry name" value="Ig-like_dom_sf"/>
</dbReference>
<evidence type="ECO:0000256" key="2">
    <source>
        <dbReference type="ARBA" id="ARBA00022692"/>
    </source>
</evidence>
<evidence type="ECO:0000313" key="5">
    <source>
        <dbReference type="Ensembl" id="ENSPKIP00000010966.1"/>
    </source>
</evidence>
<dbReference type="Ensembl" id="ENSPKIT00000035105.1">
    <property type="protein sequence ID" value="ENSPKIP00000010966.1"/>
    <property type="gene ID" value="ENSPKIG00000025475.1"/>
</dbReference>
<evidence type="ECO:0000256" key="3">
    <source>
        <dbReference type="ARBA" id="ARBA00023136"/>
    </source>
</evidence>
<dbReference type="InterPro" id="IPR013783">
    <property type="entry name" value="Ig-like_fold"/>
</dbReference>
<dbReference type="CDD" id="cd05716">
    <property type="entry name" value="IgV_pIgR_like"/>
    <property type="match status" value="1"/>
</dbReference>
<dbReference type="GO" id="GO:0005886">
    <property type="term" value="C:plasma membrane"/>
    <property type="evidence" value="ECO:0007669"/>
    <property type="project" value="TreeGrafter"/>
</dbReference>
<evidence type="ECO:0000313" key="6">
    <source>
        <dbReference type="Proteomes" id="UP000261540"/>
    </source>
</evidence>
<keyword evidence="6" id="KW-1185">Reference proteome</keyword>
<proteinExistence type="predicted"/>
<dbReference type="Pfam" id="PF07686">
    <property type="entry name" value="V-set"/>
    <property type="match status" value="1"/>
</dbReference>
<dbReference type="PANTHER" id="PTHR11860:SF87">
    <property type="entry name" value="CMRF35-LIKE MOLECULE 8"/>
    <property type="match status" value="1"/>
</dbReference>
<dbReference type="Gene3D" id="2.60.40.10">
    <property type="entry name" value="Immunoglobulins"/>
    <property type="match status" value="1"/>
</dbReference>
<name>A0A3B3QZT2_9TELE</name>
<dbReference type="SMART" id="SM00409">
    <property type="entry name" value="IG"/>
    <property type="match status" value="1"/>
</dbReference>
<dbReference type="AlphaFoldDB" id="A0A3B3QZT2"/>